<feature type="transmembrane region" description="Helical" evidence="7">
    <location>
        <begin position="244"/>
        <end position="264"/>
    </location>
</feature>
<proteinExistence type="inferred from homology"/>
<sequence length="459" mass="47892">MEAEAASCLLLFAVAVAALLTGFPVAFALGGSAVLVAAIGSMLGTFDAILLGSLPSRILDIGLNPTLVAVPLFVFMGTVLERSGVAERLLITMGQLFGGLRGGLGISVVLVGALLAASTGIVGATIVTMALISLPAMQRARYKESLSCGVICASGTLAQLIPPSTVLILLGTMLQNANTQAQLRMGIFAGDPVTVTDLFAAALVPGLILVLFYVIWIAIRAIVEPESCPPVPMSVDERRSLHRRVLFAMLPPLALIVLVLGSILSGLATATESAALGGVGAVLLALLNRSLTFERFRDATRSAMSISLMIYAILIGATVFSLVFRGFGGEDVVIELLESIPAGAVGATLFVLGLMFVLGFLIDTFEIIFIVVPIFAPGLIMLGVDPLWLGVAAALVLQTSYLTPPFGFGIFYLQGSAPRLSLPTIYRGVIPFVAIQLLAVVVLALWPELVHWLPGLLSG</sequence>
<organism evidence="9 10">
    <name type="scientific">Amorphus orientalis</name>
    <dbReference type="NCBI Taxonomy" id="649198"/>
    <lineage>
        <taxon>Bacteria</taxon>
        <taxon>Pseudomonadati</taxon>
        <taxon>Pseudomonadota</taxon>
        <taxon>Alphaproteobacteria</taxon>
        <taxon>Hyphomicrobiales</taxon>
        <taxon>Amorphaceae</taxon>
        <taxon>Amorphus</taxon>
    </lineage>
</organism>
<protein>
    <recommendedName>
        <fullName evidence="7">TRAP transporter large permease protein</fullName>
    </recommendedName>
</protein>
<dbReference type="RefSeq" id="WP_306885427.1">
    <property type="nucleotide sequence ID" value="NZ_JAUSUL010000002.1"/>
</dbReference>
<dbReference type="AlphaFoldDB" id="A0AAE4AU58"/>
<keyword evidence="3 7" id="KW-0997">Cell inner membrane</keyword>
<evidence type="ECO:0000256" key="1">
    <source>
        <dbReference type="ARBA" id="ARBA00004429"/>
    </source>
</evidence>
<feature type="transmembrane region" description="Helical" evidence="7">
    <location>
        <begin position="308"/>
        <end position="328"/>
    </location>
</feature>
<feature type="transmembrane region" description="Helical" evidence="7">
    <location>
        <begin position="425"/>
        <end position="446"/>
    </location>
</feature>
<evidence type="ECO:0000313" key="10">
    <source>
        <dbReference type="Proteomes" id="UP001229244"/>
    </source>
</evidence>
<gene>
    <name evidence="9" type="ORF">J2S73_002056</name>
</gene>
<keyword evidence="6 7" id="KW-0472">Membrane</keyword>
<dbReference type="EMBL" id="JAUSUL010000002">
    <property type="protein sequence ID" value="MDQ0315599.1"/>
    <property type="molecule type" value="Genomic_DNA"/>
</dbReference>
<evidence type="ECO:0000256" key="5">
    <source>
        <dbReference type="ARBA" id="ARBA00022989"/>
    </source>
</evidence>
<evidence type="ECO:0000313" key="9">
    <source>
        <dbReference type="EMBL" id="MDQ0315599.1"/>
    </source>
</evidence>
<evidence type="ECO:0000256" key="6">
    <source>
        <dbReference type="ARBA" id="ARBA00023136"/>
    </source>
</evidence>
<name>A0AAE4AU58_9HYPH</name>
<evidence type="ECO:0000259" key="8">
    <source>
        <dbReference type="Pfam" id="PF06808"/>
    </source>
</evidence>
<keyword evidence="10" id="KW-1185">Reference proteome</keyword>
<evidence type="ECO:0000256" key="4">
    <source>
        <dbReference type="ARBA" id="ARBA00022692"/>
    </source>
</evidence>
<keyword evidence="4 7" id="KW-0812">Transmembrane</keyword>
<feature type="transmembrane region" description="Helical" evidence="7">
    <location>
        <begin position="390"/>
        <end position="413"/>
    </location>
</feature>
<dbReference type="NCBIfam" id="TIGR00786">
    <property type="entry name" value="dctM"/>
    <property type="match status" value="1"/>
</dbReference>
<comment type="caution">
    <text evidence="9">The sequence shown here is derived from an EMBL/GenBank/DDBJ whole genome shotgun (WGS) entry which is preliminary data.</text>
</comment>
<feature type="domain" description="TRAP C4-dicarboxylate transport system permease DctM subunit" evidence="8">
    <location>
        <begin position="13"/>
        <end position="449"/>
    </location>
</feature>
<feature type="transmembrane region" description="Helical" evidence="7">
    <location>
        <begin position="146"/>
        <end position="170"/>
    </location>
</feature>
<feature type="transmembrane region" description="Helical" evidence="7">
    <location>
        <begin position="367"/>
        <end position="384"/>
    </location>
</feature>
<feature type="transmembrane region" description="Helical" evidence="7">
    <location>
        <begin position="198"/>
        <end position="223"/>
    </location>
</feature>
<comment type="similarity">
    <text evidence="7">Belongs to the TRAP transporter large permease family.</text>
</comment>
<feature type="transmembrane region" description="Helical" evidence="7">
    <location>
        <begin position="340"/>
        <end position="362"/>
    </location>
</feature>
<dbReference type="PANTHER" id="PTHR33362">
    <property type="entry name" value="SIALIC ACID TRAP TRANSPORTER PERMEASE PROTEIN SIAT-RELATED"/>
    <property type="match status" value="1"/>
</dbReference>
<feature type="transmembrane region" description="Helical" evidence="7">
    <location>
        <begin position="106"/>
        <end position="134"/>
    </location>
</feature>
<comment type="function">
    <text evidence="7">Part of the tripartite ATP-independent periplasmic (TRAP) transport system.</text>
</comment>
<feature type="transmembrane region" description="Helical" evidence="7">
    <location>
        <begin position="32"/>
        <end position="54"/>
    </location>
</feature>
<evidence type="ECO:0000256" key="7">
    <source>
        <dbReference type="RuleBase" id="RU369079"/>
    </source>
</evidence>
<dbReference type="Proteomes" id="UP001229244">
    <property type="component" value="Unassembled WGS sequence"/>
</dbReference>
<dbReference type="InterPro" id="IPR004681">
    <property type="entry name" value="TRAP_DctM"/>
</dbReference>
<dbReference type="GO" id="GO:0022857">
    <property type="term" value="F:transmembrane transporter activity"/>
    <property type="evidence" value="ECO:0007669"/>
    <property type="project" value="UniProtKB-UniRule"/>
</dbReference>
<dbReference type="InterPro" id="IPR010656">
    <property type="entry name" value="DctM"/>
</dbReference>
<comment type="subcellular location">
    <subcellularLocation>
        <location evidence="1 7">Cell inner membrane</location>
        <topology evidence="1 7">Multi-pass membrane protein</topology>
    </subcellularLocation>
</comment>
<evidence type="ECO:0000256" key="3">
    <source>
        <dbReference type="ARBA" id="ARBA00022519"/>
    </source>
</evidence>
<feature type="transmembrane region" description="Helical" evidence="7">
    <location>
        <begin position="270"/>
        <end position="287"/>
    </location>
</feature>
<keyword evidence="5 7" id="KW-1133">Transmembrane helix</keyword>
<comment type="subunit">
    <text evidence="7">The complex comprises the extracytoplasmic solute receptor protein and the two transmembrane proteins.</text>
</comment>
<keyword evidence="7" id="KW-0813">Transport</keyword>
<dbReference type="PANTHER" id="PTHR33362:SF7">
    <property type="entry name" value="SLL1103 PROTEIN"/>
    <property type="match status" value="1"/>
</dbReference>
<reference evidence="9" key="1">
    <citation type="submission" date="2023-07" db="EMBL/GenBank/DDBJ databases">
        <title>Genomic Encyclopedia of Type Strains, Phase IV (KMG-IV): sequencing the most valuable type-strain genomes for metagenomic binning, comparative biology and taxonomic classification.</title>
        <authorList>
            <person name="Goeker M."/>
        </authorList>
    </citation>
    <scope>NUCLEOTIDE SEQUENCE</scope>
    <source>
        <strain evidence="9">DSM 21202</strain>
    </source>
</reference>
<dbReference type="Pfam" id="PF06808">
    <property type="entry name" value="DctM"/>
    <property type="match status" value="1"/>
</dbReference>
<feature type="transmembrane region" description="Helical" evidence="7">
    <location>
        <begin position="61"/>
        <end position="80"/>
    </location>
</feature>
<accession>A0AAE4AU58</accession>
<dbReference type="GO" id="GO:0005886">
    <property type="term" value="C:plasma membrane"/>
    <property type="evidence" value="ECO:0007669"/>
    <property type="project" value="UniProtKB-SubCell"/>
</dbReference>
<keyword evidence="2" id="KW-1003">Cell membrane</keyword>
<evidence type="ECO:0000256" key="2">
    <source>
        <dbReference type="ARBA" id="ARBA00022475"/>
    </source>
</evidence>